<sequence length="100" mass="11551">MVNDFLSISPKIVQHILALCFLKDLAAFAFSKACRLTRELVYGSEGQHIWKKIFLNLYDDPRKSLITGESSFLLNWKDELQRRTEAETVARRAPDVGPRR</sequence>
<evidence type="ECO:0000313" key="1">
    <source>
        <dbReference type="EMBL" id="KAF9065408.1"/>
    </source>
</evidence>
<dbReference type="Proteomes" id="UP000772434">
    <property type="component" value="Unassembled WGS sequence"/>
</dbReference>
<reference evidence="1" key="1">
    <citation type="submission" date="2020-11" db="EMBL/GenBank/DDBJ databases">
        <authorList>
            <consortium name="DOE Joint Genome Institute"/>
            <person name="Ahrendt S."/>
            <person name="Riley R."/>
            <person name="Andreopoulos W."/>
            <person name="Labutti K."/>
            <person name="Pangilinan J."/>
            <person name="Ruiz-Duenas F.J."/>
            <person name="Barrasa J.M."/>
            <person name="Sanchez-Garcia M."/>
            <person name="Camarero S."/>
            <person name="Miyauchi S."/>
            <person name="Serrano A."/>
            <person name="Linde D."/>
            <person name="Babiker R."/>
            <person name="Drula E."/>
            <person name="Ayuso-Fernandez I."/>
            <person name="Pacheco R."/>
            <person name="Padilla G."/>
            <person name="Ferreira P."/>
            <person name="Barriuso J."/>
            <person name="Kellner H."/>
            <person name="Castanera R."/>
            <person name="Alfaro M."/>
            <person name="Ramirez L."/>
            <person name="Pisabarro A.G."/>
            <person name="Kuo A."/>
            <person name="Tritt A."/>
            <person name="Lipzen A."/>
            <person name="He G."/>
            <person name="Yan M."/>
            <person name="Ng V."/>
            <person name="Cullen D."/>
            <person name="Martin F."/>
            <person name="Rosso M.-N."/>
            <person name="Henrissat B."/>
            <person name="Hibbett D."/>
            <person name="Martinez A.T."/>
            <person name="Grigoriev I.V."/>
        </authorList>
    </citation>
    <scope>NUCLEOTIDE SEQUENCE</scope>
    <source>
        <strain evidence="1">AH 40177</strain>
    </source>
</reference>
<evidence type="ECO:0000313" key="2">
    <source>
        <dbReference type="Proteomes" id="UP000772434"/>
    </source>
</evidence>
<comment type="caution">
    <text evidence="1">The sequence shown here is derived from an EMBL/GenBank/DDBJ whole genome shotgun (WGS) entry which is preliminary data.</text>
</comment>
<proteinExistence type="predicted"/>
<keyword evidence="2" id="KW-1185">Reference proteome</keyword>
<accession>A0A9P5PK80</accession>
<protein>
    <recommendedName>
        <fullName evidence="3">F-box domain-containing protein</fullName>
    </recommendedName>
</protein>
<evidence type="ECO:0008006" key="3">
    <source>
        <dbReference type="Google" id="ProtNLM"/>
    </source>
</evidence>
<dbReference type="EMBL" id="JADNRY010000104">
    <property type="protein sequence ID" value="KAF9065408.1"/>
    <property type="molecule type" value="Genomic_DNA"/>
</dbReference>
<gene>
    <name evidence="1" type="ORF">BDP27DRAFT_1450212</name>
</gene>
<organism evidence="1 2">
    <name type="scientific">Rhodocollybia butyracea</name>
    <dbReference type="NCBI Taxonomy" id="206335"/>
    <lineage>
        <taxon>Eukaryota</taxon>
        <taxon>Fungi</taxon>
        <taxon>Dikarya</taxon>
        <taxon>Basidiomycota</taxon>
        <taxon>Agaricomycotina</taxon>
        <taxon>Agaricomycetes</taxon>
        <taxon>Agaricomycetidae</taxon>
        <taxon>Agaricales</taxon>
        <taxon>Marasmiineae</taxon>
        <taxon>Omphalotaceae</taxon>
        <taxon>Rhodocollybia</taxon>
    </lineage>
</organism>
<name>A0A9P5PK80_9AGAR</name>
<dbReference type="AlphaFoldDB" id="A0A9P5PK80"/>
<dbReference type="OrthoDB" id="3226064at2759"/>